<evidence type="ECO:0000313" key="2">
    <source>
        <dbReference type="Proteomes" id="UP001054945"/>
    </source>
</evidence>
<dbReference type="AlphaFoldDB" id="A0AAV4YC30"/>
<dbReference type="Proteomes" id="UP001054945">
    <property type="component" value="Unassembled WGS sequence"/>
</dbReference>
<proteinExistence type="predicted"/>
<sequence>MMLGTQGSLISLAKFCLGTLRKLDPPIEDPRNLSLTFSGASRVWDNSPSGLLPRKRPHNHLDVAEQKGSARISNFSKAQPGFGRLNSGFSIQCPRPSFKKLL</sequence>
<protein>
    <submittedName>
        <fullName evidence="1">Uncharacterized protein</fullName>
    </submittedName>
</protein>
<reference evidence="1 2" key="1">
    <citation type="submission" date="2021-06" db="EMBL/GenBank/DDBJ databases">
        <title>Caerostris extrusa draft genome.</title>
        <authorList>
            <person name="Kono N."/>
            <person name="Arakawa K."/>
        </authorList>
    </citation>
    <scope>NUCLEOTIDE SEQUENCE [LARGE SCALE GENOMIC DNA]</scope>
</reference>
<organism evidence="1 2">
    <name type="scientific">Caerostris extrusa</name>
    <name type="common">Bark spider</name>
    <name type="synonym">Caerostris bankana</name>
    <dbReference type="NCBI Taxonomy" id="172846"/>
    <lineage>
        <taxon>Eukaryota</taxon>
        <taxon>Metazoa</taxon>
        <taxon>Ecdysozoa</taxon>
        <taxon>Arthropoda</taxon>
        <taxon>Chelicerata</taxon>
        <taxon>Arachnida</taxon>
        <taxon>Araneae</taxon>
        <taxon>Araneomorphae</taxon>
        <taxon>Entelegynae</taxon>
        <taxon>Araneoidea</taxon>
        <taxon>Araneidae</taxon>
        <taxon>Caerostris</taxon>
    </lineage>
</organism>
<keyword evidence="2" id="KW-1185">Reference proteome</keyword>
<accession>A0AAV4YC30</accession>
<dbReference type="EMBL" id="BPLR01019025">
    <property type="protein sequence ID" value="GIZ04034.1"/>
    <property type="molecule type" value="Genomic_DNA"/>
</dbReference>
<evidence type="ECO:0000313" key="1">
    <source>
        <dbReference type="EMBL" id="GIZ04034.1"/>
    </source>
</evidence>
<gene>
    <name evidence="1" type="ORF">CEXT_239211</name>
</gene>
<name>A0AAV4YC30_CAEEX</name>
<comment type="caution">
    <text evidence="1">The sequence shown here is derived from an EMBL/GenBank/DDBJ whole genome shotgun (WGS) entry which is preliminary data.</text>
</comment>